<gene>
    <name evidence="1" type="ORF">A2227_06370</name>
</gene>
<dbReference type="AlphaFoldDB" id="A0A1F5SJL7"/>
<sequence>MIEGKFDHLITDNKREEERMEFKDAADFEKNCRQNPVGAEEWMNRVFASDPRYKDNERWLEDRQRTLLGVYCETGDKESAARIVAATRQSLSQQGRIKKYEKFFGEYSLQRLEMRYGSKEKSEVPVIDSATFRQALLEGRLDEAETWLNAPATLEKYRDYPNVLSDRRRELNDARAKIG</sequence>
<protein>
    <submittedName>
        <fullName evidence="1">Uncharacterized protein</fullName>
    </submittedName>
</protein>
<reference evidence="1 2" key="1">
    <citation type="journal article" date="2016" name="Nat. Commun.">
        <title>Thousands of microbial genomes shed light on interconnected biogeochemical processes in an aquifer system.</title>
        <authorList>
            <person name="Anantharaman K."/>
            <person name="Brown C.T."/>
            <person name="Hug L.A."/>
            <person name="Sharon I."/>
            <person name="Castelle C.J."/>
            <person name="Probst A.J."/>
            <person name="Thomas B.C."/>
            <person name="Singh A."/>
            <person name="Wilkins M.J."/>
            <person name="Karaoz U."/>
            <person name="Brodie E.L."/>
            <person name="Williams K.H."/>
            <person name="Hubbard S.S."/>
            <person name="Banfield J.F."/>
        </authorList>
    </citation>
    <scope>NUCLEOTIDE SEQUENCE [LARGE SCALE GENOMIC DNA]</scope>
</reference>
<name>A0A1F5SJL7_9BACT</name>
<comment type="caution">
    <text evidence="1">The sequence shown here is derived from an EMBL/GenBank/DDBJ whole genome shotgun (WGS) entry which is preliminary data.</text>
</comment>
<proteinExistence type="predicted"/>
<dbReference type="Proteomes" id="UP000178367">
    <property type="component" value="Unassembled WGS sequence"/>
</dbReference>
<dbReference type="EMBL" id="MFGB01000013">
    <property type="protein sequence ID" value="OGF26880.1"/>
    <property type="molecule type" value="Genomic_DNA"/>
</dbReference>
<evidence type="ECO:0000313" key="1">
    <source>
        <dbReference type="EMBL" id="OGF26880.1"/>
    </source>
</evidence>
<organism evidence="1 2">
    <name type="scientific">Candidatus Falkowbacteria bacterium RIFOXYA2_FULL_47_19</name>
    <dbReference type="NCBI Taxonomy" id="1797994"/>
    <lineage>
        <taxon>Bacteria</taxon>
        <taxon>Candidatus Falkowiibacteriota</taxon>
    </lineage>
</organism>
<evidence type="ECO:0000313" key="2">
    <source>
        <dbReference type="Proteomes" id="UP000178367"/>
    </source>
</evidence>
<accession>A0A1F5SJL7</accession>